<comment type="caution">
    <text evidence="2">The sequence shown here is derived from an EMBL/GenBank/DDBJ whole genome shotgun (WGS) entry which is preliminary data.</text>
</comment>
<name>A0ABD2WDI2_9HYME</name>
<sequence length="160" mass="18221">MPRPPRQCAAQRAYTIRIHVPGTDSEAVAVARRFGINVRAAAIRRVALASIFASRSCRVDLYVYYTRAVRRCNKRNLLTSSTRSSSSLYYTAFRNCTAKRSSLKARQSSAKKKERKKLHIVIVTSELERWIGSVEEPSEQLQPRSSLRDSVEEHPLLRSL</sequence>
<dbReference type="Proteomes" id="UP001627154">
    <property type="component" value="Unassembled WGS sequence"/>
</dbReference>
<proteinExistence type="predicted"/>
<feature type="region of interest" description="Disordered" evidence="1">
    <location>
        <begin position="141"/>
        <end position="160"/>
    </location>
</feature>
<dbReference type="EMBL" id="JBJJXI010000117">
    <property type="protein sequence ID" value="KAL3390581.1"/>
    <property type="molecule type" value="Genomic_DNA"/>
</dbReference>
<dbReference type="AlphaFoldDB" id="A0ABD2WDI2"/>
<evidence type="ECO:0000256" key="1">
    <source>
        <dbReference type="SAM" id="MobiDB-lite"/>
    </source>
</evidence>
<accession>A0ABD2WDI2</accession>
<reference evidence="2 3" key="1">
    <citation type="journal article" date="2024" name="bioRxiv">
        <title>A reference genome for Trichogramma kaykai: A tiny desert-dwelling parasitoid wasp with competing sex-ratio distorters.</title>
        <authorList>
            <person name="Culotta J."/>
            <person name="Lindsey A.R."/>
        </authorList>
    </citation>
    <scope>NUCLEOTIDE SEQUENCE [LARGE SCALE GENOMIC DNA]</scope>
    <source>
        <strain evidence="2 3">KSX58</strain>
    </source>
</reference>
<keyword evidence="3" id="KW-1185">Reference proteome</keyword>
<evidence type="ECO:0000313" key="2">
    <source>
        <dbReference type="EMBL" id="KAL3390581.1"/>
    </source>
</evidence>
<evidence type="ECO:0000313" key="3">
    <source>
        <dbReference type="Proteomes" id="UP001627154"/>
    </source>
</evidence>
<protein>
    <submittedName>
        <fullName evidence="2">Uncharacterized protein</fullName>
    </submittedName>
</protein>
<organism evidence="2 3">
    <name type="scientific">Trichogramma kaykai</name>
    <dbReference type="NCBI Taxonomy" id="54128"/>
    <lineage>
        <taxon>Eukaryota</taxon>
        <taxon>Metazoa</taxon>
        <taxon>Ecdysozoa</taxon>
        <taxon>Arthropoda</taxon>
        <taxon>Hexapoda</taxon>
        <taxon>Insecta</taxon>
        <taxon>Pterygota</taxon>
        <taxon>Neoptera</taxon>
        <taxon>Endopterygota</taxon>
        <taxon>Hymenoptera</taxon>
        <taxon>Apocrita</taxon>
        <taxon>Proctotrupomorpha</taxon>
        <taxon>Chalcidoidea</taxon>
        <taxon>Trichogrammatidae</taxon>
        <taxon>Trichogramma</taxon>
    </lineage>
</organism>
<feature type="compositionally biased region" description="Basic and acidic residues" evidence="1">
    <location>
        <begin position="146"/>
        <end position="160"/>
    </location>
</feature>
<gene>
    <name evidence="2" type="ORF">TKK_014724</name>
</gene>